<keyword evidence="2" id="KW-1185">Reference proteome</keyword>
<proteinExistence type="predicted"/>
<dbReference type="Proteomes" id="UP000004291">
    <property type="component" value="Chromosome"/>
</dbReference>
<sequence>MEYTIYIQRLATESISVSANSVRAAMDMVAEKVGGDLENVIRMAGVDEGGKISDRLLPDLNWYVITPTERGLDNQVQEISKQLHLQIAKGFAVLRKISEFHTTEDIAFEQEVSEMEAYLSRDFEDEYGVLMEVIRKARAALDLPDCNLVPGE</sequence>
<dbReference type="EMBL" id="ABIA03000004">
    <property type="protein sequence ID" value="EDQ33070.2"/>
    <property type="molecule type" value="Genomic_DNA"/>
</dbReference>
<evidence type="ECO:0000313" key="2">
    <source>
        <dbReference type="Proteomes" id="UP000004291"/>
    </source>
</evidence>
<accession>A9D7F9</accession>
<reference evidence="1 2" key="2">
    <citation type="submission" date="2012-06" db="EMBL/GenBank/DDBJ databases">
        <authorList>
            <person name="Fiebig A."/>
        </authorList>
    </citation>
    <scope>NUCLEOTIDE SEQUENCE [LARGE SCALE GENOMIC DNA]</scope>
    <source>
        <strain evidence="1 2">DFL-43</strain>
    </source>
</reference>
<dbReference type="STRING" id="411684.HPDFL43_16381"/>
<comment type="caution">
    <text evidence="1">The sequence shown here is derived from an EMBL/GenBank/DDBJ whole genome shotgun (WGS) entry which is preliminary data.</text>
</comment>
<dbReference type="HOGENOM" id="CLU_1719845_0_0_5"/>
<organism evidence="1 2">
    <name type="scientific">Hoeflea phototrophica (strain DSM 17068 / NCIMB 14078 / DFL-43)</name>
    <dbReference type="NCBI Taxonomy" id="411684"/>
    <lineage>
        <taxon>Bacteria</taxon>
        <taxon>Pseudomonadati</taxon>
        <taxon>Pseudomonadota</taxon>
        <taxon>Alphaproteobacteria</taxon>
        <taxon>Hyphomicrobiales</taxon>
        <taxon>Rhizobiaceae</taxon>
        <taxon>Hoeflea</taxon>
    </lineage>
</organism>
<dbReference type="AlphaFoldDB" id="A9D7F9"/>
<reference evidence="1 2" key="1">
    <citation type="submission" date="2007-10" db="EMBL/GenBank/DDBJ databases">
        <authorList>
            <person name="Wagner-Dobler I."/>
            <person name="Ferriera S."/>
            <person name="Johnson J."/>
            <person name="Kravitz S."/>
            <person name="Beeson K."/>
            <person name="Sutton G."/>
            <person name="Rogers Y.-H."/>
            <person name="Friedman R."/>
            <person name="Frazier M."/>
            <person name="Venter J.C."/>
        </authorList>
    </citation>
    <scope>NUCLEOTIDE SEQUENCE [LARGE SCALE GENOMIC DNA]</scope>
    <source>
        <strain evidence="1 2">DFL-43</strain>
    </source>
</reference>
<dbReference type="RefSeq" id="WP_156970335.1">
    <property type="nucleotide sequence ID" value="NZ_CM002917.1"/>
</dbReference>
<name>A9D7F9_HOEPD</name>
<dbReference type="OrthoDB" id="8451372at2"/>
<evidence type="ECO:0000313" key="1">
    <source>
        <dbReference type="EMBL" id="EDQ33070.2"/>
    </source>
</evidence>
<protein>
    <submittedName>
        <fullName evidence="1">Uncharacterized protein</fullName>
    </submittedName>
</protein>
<gene>
    <name evidence="1" type="ORF">HPDFL43_16381</name>
</gene>